<keyword evidence="3" id="KW-1185">Reference proteome</keyword>
<proteinExistence type="predicted"/>
<dbReference type="EMBL" id="KQ993012">
    <property type="protein sequence ID" value="KZV49545.1"/>
    <property type="molecule type" value="Genomic_DNA"/>
</dbReference>
<gene>
    <name evidence="2" type="ORF">F511_25144</name>
</gene>
<evidence type="ECO:0000313" key="3">
    <source>
        <dbReference type="Proteomes" id="UP000250235"/>
    </source>
</evidence>
<feature type="compositionally biased region" description="Low complexity" evidence="1">
    <location>
        <begin position="219"/>
        <end position="230"/>
    </location>
</feature>
<accession>A0A2Z7CT41</accession>
<evidence type="ECO:0000313" key="2">
    <source>
        <dbReference type="EMBL" id="KZV49545.1"/>
    </source>
</evidence>
<dbReference type="Proteomes" id="UP000250235">
    <property type="component" value="Unassembled WGS sequence"/>
</dbReference>
<reference evidence="2 3" key="1">
    <citation type="journal article" date="2015" name="Proc. Natl. Acad. Sci. U.S.A.">
        <title>The resurrection genome of Boea hygrometrica: A blueprint for survival of dehydration.</title>
        <authorList>
            <person name="Xiao L."/>
            <person name="Yang G."/>
            <person name="Zhang L."/>
            <person name="Yang X."/>
            <person name="Zhao S."/>
            <person name="Ji Z."/>
            <person name="Zhou Q."/>
            <person name="Hu M."/>
            <person name="Wang Y."/>
            <person name="Chen M."/>
            <person name="Xu Y."/>
            <person name="Jin H."/>
            <person name="Xiao X."/>
            <person name="Hu G."/>
            <person name="Bao F."/>
            <person name="Hu Y."/>
            <person name="Wan P."/>
            <person name="Li L."/>
            <person name="Deng X."/>
            <person name="Kuang T."/>
            <person name="Xiang C."/>
            <person name="Zhu J.K."/>
            <person name="Oliver M.J."/>
            <person name="He Y."/>
        </authorList>
    </citation>
    <scope>NUCLEOTIDE SEQUENCE [LARGE SCALE GENOMIC DNA]</scope>
    <source>
        <strain evidence="3">cv. XS01</strain>
    </source>
</reference>
<dbReference type="AlphaFoldDB" id="A0A2Z7CT41"/>
<evidence type="ECO:0000256" key="1">
    <source>
        <dbReference type="SAM" id="MobiDB-lite"/>
    </source>
</evidence>
<feature type="compositionally biased region" description="Basic and acidic residues" evidence="1">
    <location>
        <begin position="231"/>
        <end position="244"/>
    </location>
</feature>
<sequence length="244" mass="27512">MDSCMNSPMDEETSANQIDFLVDTPVDGETSVTQISLPVVDTIDVTESFSQLRASITRLSINKLKTSRKIGDLQNHILFKIENLEKAFKEDLFNQEQVYRNLIQSARQEAKFQQTALSLELLEFKKGVGEQNAVLISDLTDIRSQTKEIQALKIDFTDFQQNIESGIAHLSSQLSKIIAYINKGCNDKKWKSSSRSPQPPPDDKSKRGGGGSRRRGDKSGYSSIRHSSSSEPHRRDARYWLGEK</sequence>
<organism evidence="2 3">
    <name type="scientific">Dorcoceras hygrometricum</name>
    <dbReference type="NCBI Taxonomy" id="472368"/>
    <lineage>
        <taxon>Eukaryota</taxon>
        <taxon>Viridiplantae</taxon>
        <taxon>Streptophyta</taxon>
        <taxon>Embryophyta</taxon>
        <taxon>Tracheophyta</taxon>
        <taxon>Spermatophyta</taxon>
        <taxon>Magnoliopsida</taxon>
        <taxon>eudicotyledons</taxon>
        <taxon>Gunneridae</taxon>
        <taxon>Pentapetalae</taxon>
        <taxon>asterids</taxon>
        <taxon>lamiids</taxon>
        <taxon>Lamiales</taxon>
        <taxon>Gesneriaceae</taxon>
        <taxon>Didymocarpoideae</taxon>
        <taxon>Trichosporeae</taxon>
        <taxon>Loxocarpinae</taxon>
        <taxon>Dorcoceras</taxon>
    </lineage>
</organism>
<protein>
    <submittedName>
        <fullName evidence="2">Uncharacterized protein</fullName>
    </submittedName>
</protein>
<name>A0A2Z7CT41_9LAMI</name>
<feature type="region of interest" description="Disordered" evidence="1">
    <location>
        <begin position="187"/>
        <end position="244"/>
    </location>
</feature>